<organism evidence="2 3">
    <name type="scientific">Dokdonella soli</name>
    <dbReference type="NCBI Taxonomy" id="529810"/>
    <lineage>
        <taxon>Bacteria</taxon>
        <taxon>Pseudomonadati</taxon>
        <taxon>Pseudomonadota</taxon>
        <taxon>Gammaproteobacteria</taxon>
        <taxon>Lysobacterales</taxon>
        <taxon>Rhodanobacteraceae</taxon>
        <taxon>Dokdonella</taxon>
    </lineage>
</organism>
<comment type="caution">
    <text evidence="2">The sequence shown here is derived from an EMBL/GenBank/DDBJ whole genome shotgun (WGS) entry which is preliminary data.</text>
</comment>
<accession>A0ABN1IDX6</accession>
<protein>
    <submittedName>
        <fullName evidence="2">ECF-type sigma factor</fullName>
    </submittedName>
</protein>
<dbReference type="InterPro" id="IPR053812">
    <property type="entry name" value="HTH_Sigma70_ECF-like"/>
</dbReference>
<evidence type="ECO:0000259" key="1">
    <source>
        <dbReference type="Pfam" id="PF07638"/>
    </source>
</evidence>
<dbReference type="EMBL" id="BAAAEU010000005">
    <property type="protein sequence ID" value="GAA0709624.1"/>
    <property type="molecule type" value="Genomic_DNA"/>
</dbReference>
<dbReference type="InterPro" id="IPR013325">
    <property type="entry name" value="RNA_pol_sigma_r2"/>
</dbReference>
<dbReference type="Pfam" id="PF07638">
    <property type="entry name" value="Sigma70_ECF"/>
    <property type="match status" value="1"/>
</dbReference>
<sequence length="191" mass="21631">MADRPAVTELLLAYERGDTNAQEQLFTVVYDELKRIARGHVRRSAGNLTVNPTALVHEAWIKITRGEAYQFSSSTHFYNLLAQAMRHVILDLAKRRRTDRHGQGFARTDLNDDIEQPDRALDELLAVDAGLIKLQACDVELAQLVEWHFFCGLSFVDIAKARGVTERTVRRHWEMARLFLLDAIGDSAANA</sequence>
<name>A0ABN1IDX6_9GAMM</name>
<evidence type="ECO:0000313" key="2">
    <source>
        <dbReference type="EMBL" id="GAA0709624.1"/>
    </source>
</evidence>
<dbReference type="Gene3D" id="1.10.1740.10">
    <property type="match status" value="1"/>
</dbReference>
<dbReference type="InterPro" id="IPR013324">
    <property type="entry name" value="RNA_pol_sigma_r3/r4-like"/>
</dbReference>
<keyword evidence="3" id="KW-1185">Reference proteome</keyword>
<dbReference type="InterPro" id="IPR036388">
    <property type="entry name" value="WH-like_DNA-bd_sf"/>
</dbReference>
<gene>
    <name evidence="2" type="ORF">GCM10009105_10180</name>
</gene>
<feature type="domain" description="RNA polymerase sigma-70 ECF-like HTH" evidence="1">
    <location>
        <begin position="7"/>
        <end position="180"/>
    </location>
</feature>
<proteinExistence type="predicted"/>
<dbReference type="RefSeq" id="WP_343787850.1">
    <property type="nucleotide sequence ID" value="NZ_BAAAEU010000005.1"/>
</dbReference>
<dbReference type="Proteomes" id="UP001501523">
    <property type="component" value="Unassembled WGS sequence"/>
</dbReference>
<dbReference type="NCBIfam" id="TIGR02999">
    <property type="entry name" value="Sig-70_X6"/>
    <property type="match status" value="1"/>
</dbReference>
<evidence type="ECO:0000313" key="3">
    <source>
        <dbReference type="Proteomes" id="UP001501523"/>
    </source>
</evidence>
<dbReference type="InterPro" id="IPR011517">
    <property type="entry name" value="RNA_pol_sigma70_ECF-like"/>
</dbReference>
<dbReference type="SUPFAM" id="SSF88946">
    <property type="entry name" value="Sigma2 domain of RNA polymerase sigma factors"/>
    <property type="match status" value="1"/>
</dbReference>
<reference evidence="2 3" key="1">
    <citation type="journal article" date="2019" name="Int. J. Syst. Evol. Microbiol.">
        <title>The Global Catalogue of Microorganisms (GCM) 10K type strain sequencing project: providing services to taxonomists for standard genome sequencing and annotation.</title>
        <authorList>
            <consortium name="The Broad Institute Genomics Platform"/>
            <consortium name="The Broad Institute Genome Sequencing Center for Infectious Disease"/>
            <person name="Wu L."/>
            <person name="Ma J."/>
        </authorList>
    </citation>
    <scope>NUCLEOTIDE SEQUENCE [LARGE SCALE GENOMIC DNA]</scope>
    <source>
        <strain evidence="2 3">JCM 15421</strain>
    </source>
</reference>
<dbReference type="Gene3D" id="1.10.10.10">
    <property type="entry name" value="Winged helix-like DNA-binding domain superfamily/Winged helix DNA-binding domain"/>
    <property type="match status" value="1"/>
</dbReference>
<dbReference type="SUPFAM" id="SSF88659">
    <property type="entry name" value="Sigma3 and sigma4 domains of RNA polymerase sigma factors"/>
    <property type="match status" value="1"/>
</dbReference>